<evidence type="ECO:0000256" key="1">
    <source>
        <dbReference type="ARBA" id="ARBA00007469"/>
    </source>
</evidence>
<dbReference type="InterPro" id="IPR033130">
    <property type="entry name" value="RNase_T2_His_AS_2"/>
</dbReference>
<dbReference type="GO" id="GO:0006401">
    <property type="term" value="P:RNA catabolic process"/>
    <property type="evidence" value="ECO:0007669"/>
    <property type="project" value="UniProtKB-ARBA"/>
</dbReference>
<dbReference type="AlphaFoldDB" id="A0A845AF28"/>
<comment type="similarity">
    <text evidence="1 2">Belongs to the RNase T2 family.</text>
</comment>
<dbReference type="EMBL" id="WTYA01000002">
    <property type="protein sequence ID" value="MXP28087.1"/>
    <property type="molecule type" value="Genomic_DNA"/>
</dbReference>
<dbReference type="Pfam" id="PF00445">
    <property type="entry name" value="Ribonuclease_T2"/>
    <property type="match status" value="1"/>
</dbReference>
<dbReference type="SUPFAM" id="SSF55895">
    <property type="entry name" value="Ribonuclease Rh-like"/>
    <property type="match status" value="1"/>
</dbReference>
<dbReference type="PROSITE" id="PS00530">
    <property type="entry name" value="RNASE_T2_1"/>
    <property type="match status" value="1"/>
</dbReference>
<dbReference type="InterPro" id="IPR018188">
    <property type="entry name" value="RNase_T2_His_AS_1"/>
</dbReference>
<dbReference type="Gene3D" id="3.90.730.10">
    <property type="entry name" value="Ribonuclease T2-like"/>
    <property type="match status" value="1"/>
</dbReference>
<evidence type="ECO:0000256" key="2">
    <source>
        <dbReference type="RuleBase" id="RU004328"/>
    </source>
</evidence>
<organism evidence="3 4">
    <name type="scientific">Qipengyuania algicida</name>
    <dbReference type="NCBI Taxonomy" id="1836209"/>
    <lineage>
        <taxon>Bacteria</taxon>
        <taxon>Pseudomonadati</taxon>
        <taxon>Pseudomonadota</taxon>
        <taxon>Alphaproteobacteria</taxon>
        <taxon>Sphingomonadales</taxon>
        <taxon>Erythrobacteraceae</taxon>
        <taxon>Qipengyuania</taxon>
    </lineage>
</organism>
<dbReference type="InterPro" id="IPR001568">
    <property type="entry name" value="RNase_T2-like"/>
</dbReference>
<accession>A0A845AF28</accession>
<reference evidence="3 4" key="1">
    <citation type="submission" date="2019-12" db="EMBL/GenBank/DDBJ databases">
        <title>Genomic-based taxomic classification of the family Erythrobacteraceae.</title>
        <authorList>
            <person name="Xu L."/>
        </authorList>
    </citation>
    <scope>NUCLEOTIDE SEQUENCE [LARGE SCALE GENOMIC DNA]</scope>
    <source>
        <strain evidence="3 4">KEMB 9005-328</strain>
    </source>
</reference>
<evidence type="ECO:0000313" key="4">
    <source>
        <dbReference type="Proteomes" id="UP000439780"/>
    </source>
</evidence>
<dbReference type="GO" id="GO:0033897">
    <property type="term" value="F:ribonuclease T2 activity"/>
    <property type="evidence" value="ECO:0007669"/>
    <property type="project" value="InterPro"/>
</dbReference>
<dbReference type="PROSITE" id="PS00531">
    <property type="entry name" value="RNASE_T2_2"/>
    <property type="match status" value="1"/>
</dbReference>
<gene>
    <name evidence="3" type="ORF">GRI58_04525</name>
</gene>
<dbReference type="PANTHER" id="PTHR11240">
    <property type="entry name" value="RIBONUCLEASE T2"/>
    <property type="match status" value="1"/>
</dbReference>
<dbReference type="InterPro" id="IPR036430">
    <property type="entry name" value="RNase_T2-like_sf"/>
</dbReference>
<dbReference type="PANTHER" id="PTHR11240:SF22">
    <property type="entry name" value="RIBONUCLEASE T2"/>
    <property type="match status" value="1"/>
</dbReference>
<comment type="caution">
    <text evidence="3">The sequence shown here is derived from an EMBL/GenBank/DDBJ whole genome shotgun (WGS) entry which is preliminary data.</text>
</comment>
<evidence type="ECO:0000313" key="3">
    <source>
        <dbReference type="EMBL" id="MXP28087.1"/>
    </source>
</evidence>
<proteinExistence type="inferred from homology"/>
<dbReference type="RefSeq" id="WP_160752358.1">
    <property type="nucleotide sequence ID" value="NZ_WTYA01000002.1"/>
</dbReference>
<dbReference type="Proteomes" id="UP000439780">
    <property type="component" value="Unassembled WGS sequence"/>
</dbReference>
<name>A0A845AF28_9SPHN</name>
<sequence>MPIDNYIMSLIWSPQFCHDRKVSGWGKLQCSGKNGRFGLTVHGLWPNGKTSWPQWCPTRQQPNASTIAKQICITPSRRLLAHEWGKHGSCTSMNPDEFFRTTRMLYRSYHLPDLNRLAQKRIVTAANVREAFAAANPGWTPDMVGLALTRSGWLTELWLCYDKMLKPLRCTRQQWGPADPARVRIRPLD</sequence>
<dbReference type="OrthoDB" id="4720638at2"/>
<keyword evidence="4" id="KW-1185">Reference proteome</keyword>
<dbReference type="GO" id="GO:0003723">
    <property type="term" value="F:RNA binding"/>
    <property type="evidence" value="ECO:0007669"/>
    <property type="project" value="InterPro"/>
</dbReference>
<protein>
    <submittedName>
        <fullName evidence="3">Ribonuclease T</fullName>
    </submittedName>
</protein>